<evidence type="ECO:0000313" key="4">
    <source>
        <dbReference type="Proteomes" id="UP000198822"/>
    </source>
</evidence>
<organism evidence="3 4">
    <name type="scientific">Agrococcus jejuensis</name>
    <dbReference type="NCBI Taxonomy" id="399736"/>
    <lineage>
        <taxon>Bacteria</taxon>
        <taxon>Bacillati</taxon>
        <taxon>Actinomycetota</taxon>
        <taxon>Actinomycetes</taxon>
        <taxon>Micrococcales</taxon>
        <taxon>Microbacteriaceae</taxon>
        <taxon>Agrococcus</taxon>
    </lineage>
</organism>
<evidence type="ECO:0000313" key="3">
    <source>
        <dbReference type="EMBL" id="SDH39054.1"/>
    </source>
</evidence>
<feature type="compositionally biased region" description="Polar residues" evidence="1">
    <location>
        <begin position="37"/>
        <end position="47"/>
    </location>
</feature>
<dbReference type="AlphaFoldDB" id="A0A1G8C106"/>
<dbReference type="RefSeq" id="WP_092503210.1">
    <property type="nucleotide sequence ID" value="NZ_LT629695.1"/>
</dbReference>
<keyword evidence="4" id="KW-1185">Reference proteome</keyword>
<evidence type="ECO:0000256" key="1">
    <source>
        <dbReference type="SAM" id="MobiDB-lite"/>
    </source>
</evidence>
<dbReference type="PROSITE" id="PS51257">
    <property type="entry name" value="PROKAR_LIPOPROTEIN"/>
    <property type="match status" value="1"/>
</dbReference>
<dbReference type="STRING" id="399736.SAMN04489720_1124"/>
<feature type="region of interest" description="Disordered" evidence="1">
    <location>
        <begin position="23"/>
        <end position="68"/>
    </location>
</feature>
<dbReference type="Proteomes" id="UP000198822">
    <property type="component" value="Chromosome I"/>
</dbReference>
<name>A0A1G8C106_9MICO</name>
<dbReference type="EMBL" id="LT629695">
    <property type="protein sequence ID" value="SDH39054.1"/>
    <property type="molecule type" value="Genomic_DNA"/>
</dbReference>
<evidence type="ECO:0008006" key="5">
    <source>
        <dbReference type="Google" id="ProtNLM"/>
    </source>
</evidence>
<evidence type="ECO:0000256" key="2">
    <source>
        <dbReference type="SAM" id="SignalP"/>
    </source>
</evidence>
<dbReference type="OrthoDB" id="236897at2"/>
<proteinExistence type="predicted"/>
<protein>
    <recommendedName>
        <fullName evidence="5">Lipoprotein</fullName>
    </recommendedName>
</protein>
<gene>
    <name evidence="3" type="ORF">SAMN04489720_1124</name>
</gene>
<accession>A0A1G8C106</accession>
<feature type="signal peptide" evidence="2">
    <location>
        <begin position="1"/>
        <end position="25"/>
    </location>
</feature>
<feature type="chain" id="PRO_5038598285" description="Lipoprotein" evidence="2">
    <location>
        <begin position="26"/>
        <end position="233"/>
    </location>
</feature>
<reference evidence="4" key="1">
    <citation type="submission" date="2016-10" db="EMBL/GenBank/DDBJ databases">
        <authorList>
            <person name="Varghese N."/>
            <person name="Submissions S."/>
        </authorList>
    </citation>
    <scope>NUCLEOTIDE SEQUENCE [LARGE SCALE GENOMIC DNA]</scope>
    <source>
        <strain evidence="4">DSM 22002</strain>
    </source>
</reference>
<sequence length="233" mass="24384">MRSTRTWIAAVGAAATLTLATSCSTGDVDDDPAPVDQGTNPSASPSPTDEPVATTEPEGVDFTTQNGTSSLTLPADWVVQDTSGPAIDYEGRDIWSNALLIVDADGVERIRYYDGMADATGTGTAEVRIVDAIPTPDRLTAVAWWVSAGTSDGSTPFWMANVALVDDPGMPLSIVTMSGRSANVDGVLTGIPECAVVDSEETATACLESDMVAETLEVLATFERHDVPWDAMP</sequence>
<keyword evidence="2" id="KW-0732">Signal</keyword>